<comment type="caution">
    <text evidence="1">The sequence shown here is derived from an EMBL/GenBank/DDBJ whole genome shotgun (WGS) entry which is preliminary data.</text>
</comment>
<dbReference type="EMBL" id="CM004404">
    <property type="protein sequence ID" value="KAG8633357.1"/>
    <property type="molecule type" value="Genomic_DNA"/>
</dbReference>
<evidence type="ECO:0000313" key="1">
    <source>
        <dbReference type="EMBL" id="KAG8633357.1"/>
    </source>
</evidence>
<sequence>MAKQTLLLCCSLILNLLLINLFMHGELERSNWTKTAAVEAEAVASISCSGHGRAFLDGLLGVDGKPVCECNSCFKGPDCSDPIPNCEVDADSGDPMFLEPFWLKHAASSSLVLPGWHRMSYEFEGGSLISEELKNHIRRLHSVVGNANTDGRFIIFGAGATQLLNAAVHALSSDHDGDAPSSSPSRVVASIPYYPVYREQTEFFKSEAYRFHGDTMSMKNEMDYLSSNYIELVTSPNNPDGQLKKAVLGGASVKTIHDLAYYWPHFTAIPAPADEDLMIFTVSKLTGHAGSRFGWAIVKDEAIYQRMLTYMSLSTYGVPRETQLRVLKLLKAVLEGEGKEMFEFGYKTMANRWRKLRKIFSASRRFSLQDLDHQYCSFSKKIRGPSPAFAWMKCEREEDKECFQVVKSAANVSGRHGSLFGSESRYVRLSLVKSQDDFNLLLERMEALVQQEPHNKKIQQENERNASMTFGVGHHFLQHPDLVSYINSYKSMDEDM</sequence>
<evidence type="ECO:0000313" key="2">
    <source>
        <dbReference type="Proteomes" id="UP000091857"/>
    </source>
</evidence>
<keyword evidence="2" id="KW-1185">Reference proteome</keyword>
<proteinExistence type="predicted"/>
<protein>
    <submittedName>
        <fullName evidence="1">Uncharacterized protein</fullName>
    </submittedName>
</protein>
<name>A0ACB7FZD9_MANES</name>
<organism evidence="1 2">
    <name type="scientific">Manihot esculenta</name>
    <name type="common">Cassava</name>
    <name type="synonym">Jatropha manihot</name>
    <dbReference type="NCBI Taxonomy" id="3983"/>
    <lineage>
        <taxon>Eukaryota</taxon>
        <taxon>Viridiplantae</taxon>
        <taxon>Streptophyta</taxon>
        <taxon>Embryophyta</taxon>
        <taxon>Tracheophyta</taxon>
        <taxon>Spermatophyta</taxon>
        <taxon>Magnoliopsida</taxon>
        <taxon>eudicotyledons</taxon>
        <taxon>Gunneridae</taxon>
        <taxon>Pentapetalae</taxon>
        <taxon>rosids</taxon>
        <taxon>fabids</taxon>
        <taxon>Malpighiales</taxon>
        <taxon>Euphorbiaceae</taxon>
        <taxon>Crotonoideae</taxon>
        <taxon>Manihoteae</taxon>
        <taxon>Manihot</taxon>
    </lineage>
</organism>
<gene>
    <name evidence="1" type="ORF">MANES_18G102100v8</name>
</gene>
<reference evidence="2" key="1">
    <citation type="journal article" date="2016" name="Nat. Biotechnol.">
        <title>Sequencing wild and cultivated cassava and related species reveals extensive interspecific hybridization and genetic diversity.</title>
        <authorList>
            <person name="Bredeson J.V."/>
            <person name="Lyons J.B."/>
            <person name="Prochnik S.E."/>
            <person name="Wu G.A."/>
            <person name="Ha C.M."/>
            <person name="Edsinger-Gonzales E."/>
            <person name="Grimwood J."/>
            <person name="Schmutz J."/>
            <person name="Rabbi I.Y."/>
            <person name="Egesi C."/>
            <person name="Nauluvula P."/>
            <person name="Lebot V."/>
            <person name="Ndunguru J."/>
            <person name="Mkamilo G."/>
            <person name="Bart R.S."/>
            <person name="Setter T.L."/>
            <person name="Gleadow R.M."/>
            <person name="Kulakow P."/>
            <person name="Ferguson M.E."/>
            <person name="Rounsley S."/>
            <person name="Rokhsar D.S."/>
        </authorList>
    </citation>
    <scope>NUCLEOTIDE SEQUENCE [LARGE SCALE GENOMIC DNA]</scope>
    <source>
        <strain evidence="2">cv. AM560-2</strain>
    </source>
</reference>
<dbReference type="Proteomes" id="UP000091857">
    <property type="component" value="Chromosome 18"/>
</dbReference>
<accession>A0ACB7FZD9</accession>